<comment type="function">
    <text evidence="8">Reversible hydration of carbon dioxide.</text>
</comment>
<proteinExistence type="inferred from homology"/>
<dbReference type="PANTHER" id="PTHR11002">
    <property type="entry name" value="CARBONIC ANHYDRASE"/>
    <property type="match status" value="1"/>
</dbReference>
<evidence type="ECO:0000256" key="6">
    <source>
        <dbReference type="ARBA" id="ARBA00023239"/>
    </source>
</evidence>
<dbReference type="InterPro" id="IPR045066">
    <property type="entry name" value="Beta_CA_cladeB"/>
</dbReference>
<dbReference type="SMART" id="SM00947">
    <property type="entry name" value="Pro_CA"/>
    <property type="match status" value="1"/>
</dbReference>
<evidence type="ECO:0000313" key="9">
    <source>
        <dbReference type="EMBL" id="MBW8269955.1"/>
    </source>
</evidence>
<dbReference type="Gene3D" id="3.40.1050.10">
    <property type="entry name" value="Carbonic anhydrase"/>
    <property type="match status" value="1"/>
</dbReference>
<sequence>MDALIAGYRQFRARRWPQERERYAALARHGQQPRALVVACSDSRVDPATVFSAAPGELFVVRNVASLIPPYRPDAAYHGTSAALEFAVRVLRVPLLVVMGHGQCGGVRALLEGAPPEAADFVAPWMRIADRARERTLRCAPAEARQEACEHETVRVSLENAMTFPWVREAVEAGRLALHGCWFGIATGTLAVLGPDGEFAPVAPA</sequence>
<evidence type="ECO:0000256" key="1">
    <source>
        <dbReference type="ARBA" id="ARBA00001947"/>
    </source>
</evidence>
<dbReference type="EMBL" id="JAHZUY010000025">
    <property type="protein sequence ID" value="MBW8269955.1"/>
    <property type="molecule type" value="Genomic_DNA"/>
</dbReference>
<keyword evidence="6 8" id="KW-0456">Lyase</keyword>
<evidence type="ECO:0000313" key="10">
    <source>
        <dbReference type="Proteomes" id="UP001519924"/>
    </source>
</evidence>
<keyword evidence="10" id="KW-1185">Reference proteome</keyword>
<comment type="caution">
    <text evidence="9">The sequence shown here is derived from an EMBL/GenBank/DDBJ whole genome shotgun (WGS) entry which is preliminary data.</text>
</comment>
<dbReference type="InterPro" id="IPR001765">
    <property type="entry name" value="Carbonic_anhydrase"/>
</dbReference>
<evidence type="ECO:0000256" key="5">
    <source>
        <dbReference type="ARBA" id="ARBA00022833"/>
    </source>
</evidence>
<comment type="cofactor">
    <cofactor evidence="1">
        <name>Zn(2+)</name>
        <dbReference type="ChEBI" id="CHEBI:29105"/>
    </cofactor>
</comment>
<dbReference type="EC" id="4.2.1.1" evidence="3 8"/>
<comment type="similarity">
    <text evidence="2 8">Belongs to the beta-class carbonic anhydrase family.</text>
</comment>
<dbReference type="InterPro" id="IPR036874">
    <property type="entry name" value="Carbonic_anhydrase_sf"/>
</dbReference>
<gene>
    <name evidence="9" type="ORF">K1J50_10680</name>
</gene>
<dbReference type="InterPro" id="IPR015892">
    <property type="entry name" value="Carbonic_anhydrase_CS"/>
</dbReference>
<evidence type="ECO:0000256" key="8">
    <source>
        <dbReference type="RuleBase" id="RU003956"/>
    </source>
</evidence>
<dbReference type="PROSITE" id="PS00705">
    <property type="entry name" value="PROK_CO2_ANHYDRASE_2"/>
    <property type="match status" value="1"/>
</dbReference>
<dbReference type="PANTHER" id="PTHR11002:SF76">
    <property type="entry name" value="CARBONIC ANHYDRASE"/>
    <property type="match status" value="1"/>
</dbReference>
<dbReference type="SUPFAM" id="SSF53056">
    <property type="entry name" value="beta-carbonic anhydrase, cab"/>
    <property type="match status" value="1"/>
</dbReference>
<evidence type="ECO:0000256" key="2">
    <source>
        <dbReference type="ARBA" id="ARBA00006217"/>
    </source>
</evidence>
<dbReference type="CDD" id="cd00884">
    <property type="entry name" value="beta_CA_cladeB"/>
    <property type="match status" value="1"/>
</dbReference>
<dbReference type="Pfam" id="PF00484">
    <property type="entry name" value="Pro_CA"/>
    <property type="match status" value="1"/>
</dbReference>
<dbReference type="PROSITE" id="PS00704">
    <property type="entry name" value="PROK_CO2_ANHYDRASE_1"/>
    <property type="match status" value="1"/>
</dbReference>
<protein>
    <recommendedName>
        <fullName evidence="3 8">Carbonic anhydrase</fullName>
        <ecNumber evidence="3 8">4.2.1.1</ecNumber>
    </recommendedName>
    <alternativeName>
        <fullName evidence="8">Carbonate dehydratase</fullName>
    </alternativeName>
</protein>
<name>A0ABS7F2W7_9PROT</name>
<keyword evidence="5 8" id="KW-0862">Zinc</keyword>
<organism evidence="9 10">
    <name type="scientific">Caldovatus aquaticus</name>
    <dbReference type="NCBI Taxonomy" id="2865671"/>
    <lineage>
        <taxon>Bacteria</taxon>
        <taxon>Pseudomonadati</taxon>
        <taxon>Pseudomonadota</taxon>
        <taxon>Alphaproteobacteria</taxon>
        <taxon>Acetobacterales</taxon>
        <taxon>Roseomonadaceae</taxon>
        <taxon>Caldovatus</taxon>
    </lineage>
</organism>
<comment type="catalytic activity">
    <reaction evidence="7 8">
        <text>hydrogencarbonate + H(+) = CO2 + H2O</text>
        <dbReference type="Rhea" id="RHEA:10748"/>
        <dbReference type="ChEBI" id="CHEBI:15377"/>
        <dbReference type="ChEBI" id="CHEBI:15378"/>
        <dbReference type="ChEBI" id="CHEBI:16526"/>
        <dbReference type="ChEBI" id="CHEBI:17544"/>
        <dbReference type="EC" id="4.2.1.1"/>
    </reaction>
</comment>
<dbReference type="RefSeq" id="WP_220117703.1">
    <property type="nucleotide sequence ID" value="NZ_JAHZUY010000025.1"/>
</dbReference>
<evidence type="ECO:0000256" key="4">
    <source>
        <dbReference type="ARBA" id="ARBA00022723"/>
    </source>
</evidence>
<evidence type="ECO:0000256" key="7">
    <source>
        <dbReference type="ARBA" id="ARBA00048348"/>
    </source>
</evidence>
<accession>A0ABS7F2W7</accession>
<reference evidence="9 10" key="1">
    <citation type="submission" date="2021-08" db="EMBL/GenBank/DDBJ databases">
        <title>Caldovatus sediminis gen. nov., sp. nov., a moderately thermophilic bacterium isolated from a hot spring.</title>
        <authorList>
            <person name="Hu C.-J."/>
            <person name="Li W.-J."/>
            <person name="Xian W.-D."/>
        </authorList>
    </citation>
    <scope>NUCLEOTIDE SEQUENCE [LARGE SCALE GENOMIC DNA]</scope>
    <source>
        <strain evidence="9 10">SYSU G05006</strain>
    </source>
</reference>
<dbReference type="Proteomes" id="UP001519924">
    <property type="component" value="Unassembled WGS sequence"/>
</dbReference>
<keyword evidence="4" id="KW-0479">Metal-binding</keyword>
<evidence type="ECO:0000256" key="3">
    <source>
        <dbReference type="ARBA" id="ARBA00012925"/>
    </source>
</evidence>